<accession>A0A6A5WGD1</accession>
<dbReference type="Proteomes" id="UP000799779">
    <property type="component" value="Unassembled WGS sequence"/>
</dbReference>
<feature type="region of interest" description="Disordered" evidence="1">
    <location>
        <begin position="143"/>
        <end position="164"/>
    </location>
</feature>
<dbReference type="OrthoDB" id="3807483at2759"/>
<protein>
    <submittedName>
        <fullName evidence="2">Uncharacterized protein</fullName>
    </submittedName>
</protein>
<name>A0A6A5WGD1_9PLEO</name>
<proteinExistence type="predicted"/>
<keyword evidence="3" id="KW-1185">Reference proteome</keyword>
<gene>
    <name evidence="2" type="ORF">P154DRAFT_535096</name>
</gene>
<evidence type="ECO:0000313" key="2">
    <source>
        <dbReference type="EMBL" id="KAF1999839.1"/>
    </source>
</evidence>
<evidence type="ECO:0000313" key="3">
    <source>
        <dbReference type="Proteomes" id="UP000799779"/>
    </source>
</evidence>
<dbReference type="EMBL" id="ML977592">
    <property type="protein sequence ID" value="KAF1999839.1"/>
    <property type="molecule type" value="Genomic_DNA"/>
</dbReference>
<sequence>MDKTGCQIGVASNQYVYTQRGQQVFIPNANNRELITLVECISADSASITPIVIIKAQSVIEHWISDLPDNYLISRYSLAPFKPDIVLSQLKRQEDYSDDEPVERTTTPEILSSPPLAASSPTLMPIASFYRVKIDLVNATLMRQPPQADQTPEPDEPRPGNTAWYTPKTVRQLHAQEPFVQAVLREHLPREVAASVIKHQRGVSALARTAEGLKRELRCTEAAKIAKDERRCCKRRALVAKGGPIYSQDARNMVQQQQINDDVRLKSELAAQKLRKITTVTNKHKWILPSIRNHGAKYCKRAAGGVIIMQDTRRWVHAQDDEDYNRKAALQDEYTSRDHGSKYNTAVTTAEDTIALQVAYEMRRPVDPYTKLVAQKLQEAQSQADTQT</sequence>
<evidence type="ECO:0000256" key="1">
    <source>
        <dbReference type="SAM" id="MobiDB-lite"/>
    </source>
</evidence>
<feature type="region of interest" description="Disordered" evidence="1">
    <location>
        <begin position="93"/>
        <end position="115"/>
    </location>
</feature>
<organism evidence="2 3">
    <name type="scientific">Amniculicola lignicola CBS 123094</name>
    <dbReference type="NCBI Taxonomy" id="1392246"/>
    <lineage>
        <taxon>Eukaryota</taxon>
        <taxon>Fungi</taxon>
        <taxon>Dikarya</taxon>
        <taxon>Ascomycota</taxon>
        <taxon>Pezizomycotina</taxon>
        <taxon>Dothideomycetes</taxon>
        <taxon>Pleosporomycetidae</taxon>
        <taxon>Pleosporales</taxon>
        <taxon>Amniculicolaceae</taxon>
        <taxon>Amniculicola</taxon>
    </lineage>
</organism>
<reference evidence="2" key="1">
    <citation type="journal article" date="2020" name="Stud. Mycol.">
        <title>101 Dothideomycetes genomes: a test case for predicting lifestyles and emergence of pathogens.</title>
        <authorList>
            <person name="Haridas S."/>
            <person name="Albert R."/>
            <person name="Binder M."/>
            <person name="Bloem J."/>
            <person name="Labutti K."/>
            <person name="Salamov A."/>
            <person name="Andreopoulos B."/>
            <person name="Baker S."/>
            <person name="Barry K."/>
            <person name="Bills G."/>
            <person name="Bluhm B."/>
            <person name="Cannon C."/>
            <person name="Castanera R."/>
            <person name="Culley D."/>
            <person name="Daum C."/>
            <person name="Ezra D."/>
            <person name="Gonzalez J."/>
            <person name="Henrissat B."/>
            <person name="Kuo A."/>
            <person name="Liang C."/>
            <person name="Lipzen A."/>
            <person name="Lutzoni F."/>
            <person name="Magnuson J."/>
            <person name="Mondo S."/>
            <person name="Nolan M."/>
            <person name="Ohm R."/>
            <person name="Pangilinan J."/>
            <person name="Park H.-J."/>
            <person name="Ramirez L."/>
            <person name="Alfaro M."/>
            <person name="Sun H."/>
            <person name="Tritt A."/>
            <person name="Yoshinaga Y."/>
            <person name="Zwiers L.-H."/>
            <person name="Turgeon B."/>
            <person name="Goodwin S."/>
            <person name="Spatafora J."/>
            <person name="Crous P."/>
            <person name="Grigoriev I."/>
        </authorList>
    </citation>
    <scope>NUCLEOTIDE SEQUENCE</scope>
    <source>
        <strain evidence="2">CBS 123094</strain>
    </source>
</reference>
<dbReference type="AlphaFoldDB" id="A0A6A5WGD1"/>